<dbReference type="AlphaFoldDB" id="A0AAV5E9A6"/>
<reference evidence="11" key="2">
    <citation type="submission" date="2021-12" db="EMBL/GenBank/DDBJ databases">
        <title>Resequencing data analysis of finger millet.</title>
        <authorList>
            <person name="Hatakeyama M."/>
            <person name="Aluri S."/>
            <person name="Balachadran M.T."/>
            <person name="Sivarajan S.R."/>
            <person name="Poveda L."/>
            <person name="Shimizu-Inatsugi R."/>
            <person name="Schlapbach R."/>
            <person name="Sreeman S.M."/>
            <person name="Shimizu K.K."/>
        </authorList>
    </citation>
    <scope>NUCLEOTIDE SEQUENCE</scope>
</reference>
<evidence type="ECO:0000313" key="11">
    <source>
        <dbReference type="EMBL" id="GJN19367.1"/>
    </source>
</evidence>
<evidence type="ECO:0000256" key="6">
    <source>
        <dbReference type="ARBA" id="ARBA00022884"/>
    </source>
</evidence>
<evidence type="ECO:0000256" key="5">
    <source>
        <dbReference type="ARBA" id="ARBA00022840"/>
    </source>
</evidence>
<protein>
    <recommendedName>
        <fullName evidence="1">RNA helicase</fullName>
        <ecNumber evidence="1">3.6.4.13</ecNumber>
    </recommendedName>
</protein>
<feature type="domain" description="Helicase ATP-binding" evidence="9">
    <location>
        <begin position="402"/>
        <end position="572"/>
    </location>
</feature>
<dbReference type="InterPro" id="IPR000629">
    <property type="entry name" value="RNA-helicase_DEAD-box_CS"/>
</dbReference>
<dbReference type="PANTHER" id="PTHR47958">
    <property type="entry name" value="ATP-DEPENDENT RNA HELICASE DBP3"/>
    <property type="match status" value="1"/>
</dbReference>
<dbReference type="SMART" id="SM00487">
    <property type="entry name" value="DEXDc"/>
    <property type="match status" value="1"/>
</dbReference>
<keyword evidence="3 7" id="KW-0378">Hydrolase</keyword>
<feature type="region of interest" description="Disordered" evidence="8">
    <location>
        <begin position="272"/>
        <end position="323"/>
    </location>
</feature>
<dbReference type="GO" id="GO:0003723">
    <property type="term" value="F:RNA binding"/>
    <property type="evidence" value="ECO:0007669"/>
    <property type="project" value="UniProtKB-KW"/>
</dbReference>
<accession>A0AAV5E9A6</accession>
<comment type="caution">
    <text evidence="11">The sequence shown here is derived from an EMBL/GenBank/DDBJ whole genome shotgun (WGS) entry which is preliminary data.</text>
</comment>
<dbReference type="PROSITE" id="PS00039">
    <property type="entry name" value="DEAD_ATP_HELICASE"/>
    <property type="match status" value="1"/>
</dbReference>
<feature type="domain" description="Helicase C-terminal" evidence="10">
    <location>
        <begin position="601"/>
        <end position="743"/>
    </location>
</feature>
<dbReference type="InterPro" id="IPR027417">
    <property type="entry name" value="P-loop_NTPase"/>
</dbReference>
<organism evidence="11 12">
    <name type="scientific">Eleusine coracana subsp. coracana</name>
    <dbReference type="NCBI Taxonomy" id="191504"/>
    <lineage>
        <taxon>Eukaryota</taxon>
        <taxon>Viridiplantae</taxon>
        <taxon>Streptophyta</taxon>
        <taxon>Embryophyta</taxon>
        <taxon>Tracheophyta</taxon>
        <taxon>Spermatophyta</taxon>
        <taxon>Magnoliopsida</taxon>
        <taxon>Liliopsida</taxon>
        <taxon>Poales</taxon>
        <taxon>Poaceae</taxon>
        <taxon>PACMAD clade</taxon>
        <taxon>Chloridoideae</taxon>
        <taxon>Cynodonteae</taxon>
        <taxon>Eleusininae</taxon>
        <taxon>Eleusine</taxon>
    </lineage>
</organism>
<gene>
    <name evidence="11" type="primary">gb06637</name>
    <name evidence="11" type="ORF">PR202_gb06637</name>
</gene>
<dbReference type="SUPFAM" id="SSF52540">
    <property type="entry name" value="P-loop containing nucleoside triphosphate hydrolases"/>
    <property type="match status" value="1"/>
</dbReference>
<name>A0AAV5E9A6_ELECO</name>
<evidence type="ECO:0000259" key="10">
    <source>
        <dbReference type="PROSITE" id="PS51194"/>
    </source>
</evidence>
<sequence>METYLDDKEVKFTVTRWTEGDAESIDLNRQWFSVCGVPRIYRNWKELYQVASAFGVLSVDEESLEAANTEPIRLKIASIKLDGVPFSHHFVFGWSCRMVTFTVEDKGKDINLQKKELGEQNATAHLDALNSESEEKINKVIEMPTETLNKGTSKENSSSTGSVASTSNHVLDFGDCSDKKHRMELITSQTGILLEGLKCNEESRFDGEIKESKISAPATNTINSNKTEVDSLKTEGVQSIRRTSISMIGEEHFRGCNSWNYKSCPQKEHKGLNLEETAPEGESPKSEEIGAYRKNKDKNRAPAAAKIDSKKKQTPEDSSKTESAQFIGGCIKGFGMDGMAPGVEFHEEQYASKVAKRLAQYSKKVTTDSDIHDSFSKMDLLENLLKGIYQYGLEKPSAVHQRGIVSLCKGFDVIQQSLSGTTVTICCGVLQRLDYGSAECQALIVVPTRDIAQETEKIIQSIGQCLGVKAHACAGGYSVHAEKQILSNGVQVLIGTPGRVLDVLQRRALCPDHIGMLVLDEADELLTGGSKGQIYNIMQFLPKKLQVGVFSATFSNKALEFSHKFMDKPVTIIVPRDEELKGINMEQFHVKVDMEELKLGQLCDMFDKMVVTQSIIFVTTRHKIKLLKEEIRGKDITVTTSHGGMNQHARDTAIQEFRSGSSRILIATDLRQTDVVHAPVVINYDLPTHPVHYIRRILQNGLPERKGVVINFITCADERNLSVIQRFCNSQIGELPSNIADLPTGYGEQKKN</sequence>
<dbReference type="CDD" id="cd18787">
    <property type="entry name" value="SF2_C_DEAD"/>
    <property type="match status" value="1"/>
</dbReference>
<reference evidence="11" key="1">
    <citation type="journal article" date="2018" name="DNA Res.">
        <title>Multiple hybrid de novo genome assembly of finger millet, an orphan allotetraploid crop.</title>
        <authorList>
            <person name="Hatakeyama M."/>
            <person name="Aluri S."/>
            <person name="Balachadran M.T."/>
            <person name="Sivarajan S.R."/>
            <person name="Patrignani A."/>
            <person name="Gruter S."/>
            <person name="Poveda L."/>
            <person name="Shimizu-Inatsugi R."/>
            <person name="Baeten J."/>
            <person name="Francoijs K.J."/>
            <person name="Nataraja K.N."/>
            <person name="Reddy Y.A.N."/>
            <person name="Phadnis S."/>
            <person name="Ravikumar R.L."/>
            <person name="Schlapbach R."/>
            <person name="Sreeman S.M."/>
            <person name="Shimizu K.K."/>
        </authorList>
    </citation>
    <scope>NUCLEOTIDE SEQUENCE</scope>
</reference>
<comment type="similarity">
    <text evidence="7">Belongs to the DEAD box helicase family.</text>
</comment>
<dbReference type="InterPro" id="IPR014001">
    <property type="entry name" value="Helicase_ATP-bd"/>
</dbReference>
<dbReference type="GO" id="GO:0005524">
    <property type="term" value="F:ATP binding"/>
    <property type="evidence" value="ECO:0007669"/>
    <property type="project" value="UniProtKB-KW"/>
</dbReference>
<evidence type="ECO:0000256" key="2">
    <source>
        <dbReference type="ARBA" id="ARBA00022741"/>
    </source>
</evidence>
<dbReference type="Proteomes" id="UP001054889">
    <property type="component" value="Unassembled WGS sequence"/>
</dbReference>
<proteinExistence type="inferred from homology"/>
<evidence type="ECO:0000256" key="1">
    <source>
        <dbReference type="ARBA" id="ARBA00012552"/>
    </source>
</evidence>
<feature type="compositionally biased region" description="Basic and acidic residues" evidence="8">
    <location>
        <begin position="307"/>
        <end position="320"/>
    </location>
</feature>
<dbReference type="EC" id="3.6.4.13" evidence="1"/>
<dbReference type="InterPro" id="IPR001650">
    <property type="entry name" value="Helicase_C-like"/>
</dbReference>
<dbReference type="GO" id="GO:0016787">
    <property type="term" value="F:hydrolase activity"/>
    <property type="evidence" value="ECO:0007669"/>
    <property type="project" value="UniProtKB-KW"/>
</dbReference>
<evidence type="ECO:0000313" key="12">
    <source>
        <dbReference type="Proteomes" id="UP001054889"/>
    </source>
</evidence>
<dbReference type="SMART" id="SM00490">
    <property type="entry name" value="HELICc"/>
    <property type="match status" value="1"/>
</dbReference>
<dbReference type="InterPro" id="IPR011545">
    <property type="entry name" value="DEAD/DEAH_box_helicase_dom"/>
</dbReference>
<feature type="compositionally biased region" description="Basic and acidic residues" evidence="8">
    <location>
        <begin position="282"/>
        <end position="291"/>
    </location>
</feature>
<dbReference type="Gene3D" id="3.40.50.300">
    <property type="entry name" value="P-loop containing nucleotide triphosphate hydrolases"/>
    <property type="match status" value="2"/>
</dbReference>
<keyword evidence="6" id="KW-0694">RNA-binding</keyword>
<keyword evidence="2 7" id="KW-0547">Nucleotide-binding</keyword>
<dbReference type="Pfam" id="PF00271">
    <property type="entry name" value="Helicase_C"/>
    <property type="match status" value="1"/>
</dbReference>
<dbReference type="PROSITE" id="PS51194">
    <property type="entry name" value="HELICASE_CTER"/>
    <property type="match status" value="1"/>
</dbReference>
<evidence type="ECO:0000256" key="4">
    <source>
        <dbReference type="ARBA" id="ARBA00022806"/>
    </source>
</evidence>
<dbReference type="PROSITE" id="PS51192">
    <property type="entry name" value="HELICASE_ATP_BIND_1"/>
    <property type="match status" value="1"/>
</dbReference>
<evidence type="ECO:0000259" key="9">
    <source>
        <dbReference type="PROSITE" id="PS51192"/>
    </source>
</evidence>
<evidence type="ECO:0000256" key="7">
    <source>
        <dbReference type="RuleBase" id="RU000492"/>
    </source>
</evidence>
<keyword evidence="4 7" id="KW-0347">Helicase</keyword>
<keyword evidence="12" id="KW-1185">Reference proteome</keyword>
<dbReference type="GO" id="GO:0003724">
    <property type="term" value="F:RNA helicase activity"/>
    <property type="evidence" value="ECO:0007669"/>
    <property type="project" value="UniProtKB-EC"/>
</dbReference>
<dbReference type="Pfam" id="PF00270">
    <property type="entry name" value="DEAD"/>
    <property type="match status" value="1"/>
</dbReference>
<evidence type="ECO:0000256" key="8">
    <source>
        <dbReference type="SAM" id="MobiDB-lite"/>
    </source>
</evidence>
<keyword evidence="5 7" id="KW-0067">ATP-binding</keyword>
<dbReference type="EMBL" id="BQKI01000074">
    <property type="protein sequence ID" value="GJN19367.1"/>
    <property type="molecule type" value="Genomic_DNA"/>
</dbReference>
<evidence type="ECO:0000256" key="3">
    <source>
        <dbReference type="ARBA" id="ARBA00022801"/>
    </source>
</evidence>